<dbReference type="Pfam" id="PF00089">
    <property type="entry name" value="Trypsin"/>
    <property type="match status" value="1"/>
</dbReference>
<dbReference type="InterPro" id="IPR051487">
    <property type="entry name" value="Ser/Thr_Proteases_Immune/Dev"/>
</dbReference>
<dbReference type="EMBL" id="CAXLJM020000093">
    <property type="protein sequence ID" value="CAL8132682.1"/>
    <property type="molecule type" value="Genomic_DNA"/>
</dbReference>
<evidence type="ECO:0000256" key="1">
    <source>
        <dbReference type="ARBA" id="ARBA00023157"/>
    </source>
</evidence>
<dbReference type="CDD" id="cd00190">
    <property type="entry name" value="Tryp_SPc"/>
    <property type="match status" value="1"/>
</dbReference>
<dbReference type="PRINTS" id="PR00722">
    <property type="entry name" value="CHYMOTRYPSIN"/>
</dbReference>
<feature type="domain" description="Peptidase S1" evidence="4">
    <location>
        <begin position="1"/>
        <end position="228"/>
    </location>
</feature>
<dbReference type="SUPFAM" id="SSF50494">
    <property type="entry name" value="Trypsin-like serine proteases"/>
    <property type="match status" value="1"/>
</dbReference>
<organism evidence="5 6">
    <name type="scientific">Orchesella dallaii</name>
    <dbReference type="NCBI Taxonomy" id="48710"/>
    <lineage>
        <taxon>Eukaryota</taxon>
        <taxon>Metazoa</taxon>
        <taxon>Ecdysozoa</taxon>
        <taxon>Arthropoda</taxon>
        <taxon>Hexapoda</taxon>
        <taxon>Collembola</taxon>
        <taxon>Entomobryomorpha</taxon>
        <taxon>Entomobryoidea</taxon>
        <taxon>Orchesellidae</taxon>
        <taxon>Orchesellinae</taxon>
        <taxon>Orchesella</taxon>
    </lineage>
</organism>
<keyword evidence="6" id="KW-1185">Reference proteome</keyword>
<keyword evidence="1" id="KW-1015">Disulfide bond</keyword>
<comment type="caution">
    <text evidence="5">The sequence shown here is derived from an EMBL/GenBank/DDBJ whole genome shotgun (WGS) entry which is preliminary data.</text>
</comment>
<dbReference type="InterPro" id="IPR001314">
    <property type="entry name" value="Peptidase_S1A"/>
</dbReference>
<evidence type="ECO:0000259" key="4">
    <source>
        <dbReference type="PROSITE" id="PS50240"/>
    </source>
</evidence>
<sequence length="270" mass="28617">MAAHSDGMRFCGGTLIDWDLVLTSASCVFDPRFAILVTAGDHSIYQQDGTEQTQYSKQIILHENFNTSGKLENDIALVQLERKLKTTAAVRPITLVPASFEIDNATYGIIAGWGQTEIPPTTSTTATTEGARQLSGNLKTAKVPTLNGTACGSLASVEVMEGEFCTADVNGGLEGDRGGPLICSNALCCVCGILSRVVTIENEEEPTQIVGVFVKVSDYLKWIEDQIPQEPSSTTAASTTTPTQSTTTPASASSLFSSSIVIISMISLIL</sequence>
<feature type="compositionally biased region" description="Low complexity" evidence="3">
    <location>
        <begin position="231"/>
        <end position="251"/>
    </location>
</feature>
<evidence type="ECO:0000256" key="3">
    <source>
        <dbReference type="SAM" id="MobiDB-lite"/>
    </source>
</evidence>
<reference evidence="5 6" key="1">
    <citation type="submission" date="2024-08" db="EMBL/GenBank/DDBJ databases">
        <authorList>
            <person name="Cucini C."/>
            <person name="Frati F."/>
        </authorList>
    </citation>
    <scope>NUCLEOTIDE SEQUENCE [LARGE SCALE GENOMIC DNA]</scope>
</reference>
<dbReference type="InterPro" id="IPR043504">
    <property type="entry name" value="Peptidase_S1_PA_chymotrypsin"/>
</dbReference>
<dbReference type="PANTHER" id="PTHR24256">
    <property type="entry name" value="TRYPTASE-RELATED"/>
    <property type="match status" value="1"/>
</dbReference>
<protein>
    <recommendedName>
        <fullName evidence="4">Peptidase S1 domain-containing protein</fullName>
    </recommendedName>
</protein>
<proteinExistence type="inferred from homology"/>
<dbReference type="Gene3D" id="2.40.10.10">
    <property type="entry name" value="Trypsin-like serine proteases"/>
    <property type="match status" value="2"/>
</dbReference>
<evidence type="ECO:0000256" key="2">
    <source>
        <dbReference type="ARBA" id="ARBA00024195"/>
    </source>
</evidence>
<dbReference type="SMART" id="SM00020">
    <property type="entry name" value="Tryp_SPc"/>
    <property type="match status" value="1"/>
</dbReference>
<name>A0ABP1RPQ9_9HEXA</name>
<evidence type="ECO:0000313" key="5">
    <source>
        <dbReference type="EMBL" id="CAL8132682.1"/>
    </source>
</evidence>
<dbReference type="Proteomes" id="UP001642540">
    <property type="component" value="Unassembled WGS sequence"/>
</dbReference>
<feature type="region of interest" description="Disordered" evidence="3">
    <location>
        <begin position="230"/>
        <end position="251"/>
    </location>
</feature>
<comment type="similarity">
    <text evidence="2">Belongs to the peptidase S1 family. CLIP subfamily.</text>
</comment>
<accession>A0ABP1RPQ9</accession>
<dbReference type="InterPro" id="IPR001254">
    <property type="entry name" value="Trypsin_dom"/>
</dbReference>
<evidence type="ECO:0000313" key="6">
    <source>
        <dbReference type="Proteomes" id="UP001642540"/>
    </source>
</evidence>
<gene>
    <name evidence="5" type="ORF">ODALV1_LOCUS24710</name>
</gene>
<dbReference type="InterPro" id="IPR009003">
    <property type="entry name" value="Peptidase_S1_PA"/>
</dbReference>
<dbReference type="PROSITE" id="PS50240">
    <property type="entry name" value="TRYPSIN_DOM"/>
    <property type="match status" value="1"/>
</dbReference>